<feature type="transmembrane region" description="Helical" evidence="1">
    <location>
        <begin position="17"/>
        <end position="37"/>
    </location>
</feature>
<protein>
    <submittedName>
        <fullName evidence="2">Uncharacterized protein</fullName>
    </submittedName>
</protein>
<name>A0A1G2KGF5_9BACT</name>
<evidence type="ECO:0000256" key="1">
    <source>
        <dbReference type="SAM" id="Phobius"/>
    </source>
</evidence>
<dbReference type="Proteomes" id="UP000179023">
    <property type="component" value="Unassembled WGS sequence"/>
</dbReference>
<evidence type="ECO:0000313" key="3">
    <source>
        <dbReference type="Proteomes" id="UP000179023"/>
    </source>
</evidence>
<comment type="caution">
    <text evidence="2">The sequence shown here is derived from an EMBL/GenBank/DDBJ whole genome shotgun (WGS) entry which is preliminary data.</text>
</comment>
<proteinExistence type="predicted"/>
<organism evidence="2 3">
    <name type="scientific">Candidatus Sungbacteria bacterium RIFCSPHIGHO2_02_FULL_47_11</name>
    <dbReference type="NCBI Taxonomy" id="1802270"/>
    <lineage>
        <taxon>Bacteria</taxon>
        <taxon>Candidatus Sungiibacteriota</taxon>
    </lineage>
</organism>
<reference evidence="2 3" key="1">
    <citation type="journal article" date="2016" name="Nat. Commun.">
        <title>Thousands of microbial genomes shed light on interconnected biogeochemical processes in an aquifer system.</title>
        <authorList>
            <person name="Anantharaman K."/>
            <person name="Brown C.T."/>
            <person name="Hug L.A."/>
            <person name="Sharon I."/>
            <person name="Castelle C.J."/>
            <person name="Probst A.J."/>
            <person name="Thomas B.C."/>
            <person name="Singh A."/>
            <person name="Wilkins M.J."/>
            <person name="Karaoz U."/>
            <person name="Brodie E.L."/>
            <person name="Williams K.H."/>
            <person name="Hubbard S.S."/>
            <person name="Banfield J.F."/>
        </authorList>
    </citation>
    <scope>NUCLEOTIDE SEQUENCE [LARGE SCALE GENOMIC DNA]</scope>
</reference>
<dbReference type="STRING" id="1802270.A3C07_02595"/>
<accession>A0A1G2KGF5</accession>
<evidence type="ECO:0000313" key="2">
    <source>
        <dbReference type="EMBL" id="OGZ98475.1"/>
    </source>
</evidence>
<dbReference type="AlphaFoldDB" id="A0A1G2KGF5"/>
<keyword evidence="1" id="KW-0812">Transmembrane</keyword>
<gene>
    <name evidence="2" type="ORF">A3C07_02595</name>
</gene>
<dbReference type="EMBL" id="MHQI01000064">
    <property type="protein sequence ID" value="OGZ98475.1"/>
    <property type="molecule type" value="Genomic_DNA"/>
</dbReference>
<sequence length="114" mass="12024">MDTVNQQSGGEQKSQTVWYVVGVVVVVAALVALYYLVTSRELTSITPPVPEIVPGIVIDEDVAEVVPTAAQDLQALEAQGTSDAVSSIESDLNASGIENLDKELSDIDKELGLP</sequence>
<keyword evidence="1" id="KW-1133">Transmembrane helix</keyword>
<keyword evidence="1" id="KW-0472">Membrane</keyword>